<gene>
    <name evidence="1" type="ORF">LCGC14_0628640</name>
</gene>
<dbReference type="AlphaFoldDB" id="A0A0F9UB39"/>
<dbReference type="EMBL" id="LAZR01001093">
    <property type="protein sequence ID" value="KKN50828.1"/>
    <property type="molecule type" value="Genomic_DNA"/>
</dbReference>
<accession>A0A0F9UB39</accession>
<dbReference type="InterPro" id="IPR027417">
    <property type="entry name" value="P-loop_NTPase"/>
</dbReference>
<organism evidence="1">
    <name type="scientific">marine sediment metagenome</name>
    <dbReference type="NCBI Taxonomy" id="412755"/>
    <lineage>
        <taxon>unclassified sequences</taxon>
        <taxon>metagenomes</taxon>
        <taxon>ecological metagenomes</taxon>
    </lineage>
</organism>
<name>A0A0F9UB39_9ZZZZ</name>
<proteinExistence type="predicted"/>
<reference evidence="1" key="1">
    <citation type="journal article" date="2015" name="Nature">
        <title>Complex archaea that bridge the gap between prokaryotes and eukaryotes.</title>
        <authorList>
            <person name="Spang A."/>
            <person name="Saw J.H."/>
            <person name="Jorgensen S.L."/>
            <person name="Zaremba-Niedzwiedzka K."/>
            <person name="Martijn J."/>
            <person name="Lind A.E."/>
            <person name="van Eijk R."/>
            <person name="Schleper C."/>
            <person name="Guy L."/>
            <person name="Ettema T.J."/>
        </authorList>
    </citation>
    <scope>NUCLEOTIDE SEQUENCE</scope>
</reference>
<evidence type="ECO:0000313" key="1">
    <source>
        <dbReference type="EMBL" id="KKN50828.1"/>
    </source>
</evidence>
<protein>
    <submittedName>
        <fullName evidence="1">Uncharacterized protein</fullName>
    </submittedName>
</protein>
<comment type="caution">
    <text evidence="1">The sequence shown here is derived from an EMBL/GenBank/DDBJ whole genome shotgun (WGS) entry which is preliminary data.</text>
</comment>
<dbReference type="SUPFAM" id="SSF52540">
    <property type="entry name" value="P-loop containing nucleoside triphosphate hydrolases"/>
    <property type="match status" value="1"/>
</dbReference>
<sequence>MKPDQSENVAKMADMFQRQREAEKLPLFVIVGAPASGKSLFGRALAEDGTETAYVDLQPGDWRETARPHLRDHLSSFASTFIVDGAERANPESLTETVEQELGKGNTLVLLVPMLTDIPKDLLTQAAVARMDRLSVTQVFKHHANGTLRSFG</sequence>